<dbReference type="CDD" id="cd06974">
    <property type="entry name" value="TerD_like"/>
    <property type="match status" value="1"/>
</dbReference>
<accession>A0A9W6WBZ9</accession>
<dbReference type="EMBL" id="BSTX01000004">
    <property type="protein sequence ID" value="GLZ80588.1"/>
    <property type="molecule type" value="Genomic_DNA"/>
</dbReference>
<organism evidence="1 2">
    <name type="scientific">Actinorhabdospora filicis</name>
    <dbReference type="NCBI Taxonomy" id="1785913"/>
    <lineage>
        <taxon>Bacteria</taxon>
        <taxon>Bacillati</taxon>
        <taxon>Actinomycetota</taxon>
        <taxon>Actinomycetes</taxon>
        <taxon>Micromonosporales</taxon>
        <taxon>Micromonosporaceae</taxon>
        <taxon>Actinorhabdospora</taxon>
    </lineage>
</organism>
<reference evidence="1" key="1">
    <citation type="submission" date="2023-03" db="EMBL/GenBank/DDBJ databases">
        <title>Actinorhabdospora filicis NBRC 111898.</title>
        <authorList>
            <person name="Ichikawa N."/>
            <person name="Sato H."/>
            <person name="Tonouchi N."/>
        </authorList>
    </citation>
    <scope>NUCLEOTIDE SEQUENCE</scope>
    <source>
        <strain evidence="1">NBRC 111898</strain>
    </source>
</reference>
<protein>
    <recommendedName>
        <fullName evidence="3">TerD domain-containing protein</fullName>
    </recommendedName>
</protein>
<dbReference type="Proteomes" id="UP001165079">
    <property type="component" value="Unassembled WGS sequence"/>
</dbReference>
<evidence type="ECO:0000313" key="2">
    <source>
        <dbReference type="Proteomes" id="UP001165079"/>
    </source>
</evidence>
<dbReference type="RefSeq" id="WP_285665813.1">
    <property type="nucleotide sequence ID" value="NZ_BSTX01000004.1"/>
</dbReference>
<comment type="caution">
    <text evidence="1">The sequence shown here is derived from an EMBL/GenBank/DDBJ whole genome shotgun (WGS) entry which is preliminary data.</text>
</comment>
<gene>
    <name evidence="1" type="ORF">Afil01_53950</name>
</gene>
<evidence type="ECO:0000313" key="1">
    <source>
        <dbReference type="EMBL" id="GLZ80588.1"/>
    </source>
</evidence>
<sequence length="698" mass="75734">MESLVIHRTLRVPRPEGEPGEGVVAAARLDAVLLRSGFTMSGDLLRHLAGLRPRDVDALGTRLLPVVAALIGAEHAHNPYFPRFPADVPETIEFWVDCLRDALKYPVQRELIVSRLLDEGRVNLLDLPKYGTYQHTYEEMLEAHDEFTATGKERLTVLHLGASLDEELSTLYGQLAGSAVPLGPEDWDTLAALAAVRLDTEVDVPVRESRAAVNLARLRAGRAPMADSIVDVLRLANAAGGGRGDLTRPVRFRFGRPERRVLLTALHEIVRANPAHLADVARHREQWKRLGEKLHPHEHPRLTGAAEVFAVARGDARVSTLAGRVELALGAGDVPGAVKLLKASPGMLLRSADRLARLGSADLAAAIAEVAPRVSGRVLLSLREHLANRDAPEALRIFVNRAGKAWVSPDAREPLDPALAGEIGAVLEAEIASRLPAASSVTVAADATGLTIPLSLRDVVPGFGVLPRGSETAVEGPVLRLFTHWRQTMHNTDFDLSVEMLDEDFGQAGQVSYTSLQDVGGVHSGDLTSAPQGATEFIDITLDQLVAPYLLPEVHIYSGEGFGEVATSYFGYMERSPEQAGLPFEPSTVRVRSDLRDSGRTALPLVVYKGENGWTARWINLFLRGHASLNSVETAYLTTSALVRGAMARRYLRVGWLARLWPVTEGAPAVHIGLTRPEGLPEETVVYTPDRLGELVPE</sequence>
<name>A0A9W6WBZ9_9ACTN</name>
<dbReference type="InterPro" id="IPR003325">
    <property type="entry name" value="TerD"/>
</dbReference>
<keyword evidence="2" id="KW-1185">Reference proteome</keyword>
<proteinExistence type="predicted"/>
<dbReference type="AlphaFoldDB" id="A0A9W6WBZ9"/>
<evidence type="ECO:0008006" key="3">
    <source>
        <dbReference type="Google" id="ProtNLM"/>
    </source>
</evidence>